<evidence type="ECO:0000313" key="2">
    <source>
        <dbReference type="Proteomes" id="UP000005317"/>
    </source>
</evidence>
<accession>A0A656HPJ9</accession>
<dbReference type="EMBL" id="JH651384">
    <property type="protein sequence ID" value="EIJ36985.1"/>
    <property type="molecule type" value="Genomic_DNA"/>
</dbReference>
<reference evidence="2" key="1">
    <citation type="journal article" date="2011" name="Stand. Genomic Sci.">
        <title>Genome sequence of the filamentous, gliding Thiothrix nivea neotype strain (JP2(T)).</title>
        <authorList>
            <person name="Lapidus A."/>
            <person name="Nolan M."/>
            <person name="Lucas S."/>
            <person name="Glavina Del Rio T."/>
            <person name="Tice H."/>
            <person name="Cheng J.F."/>
            <person name="Tapia R."/>
            <person name="Han C."/>
            <person name="Goodwin L."/>
            <person name="Pitluck S."/>
            <person name="Liolios K."/>
            <person name="Pagani I."/>
            <person name="Ivanova N."/>
            <person name="Huntemann M."/>
            <person name="Mavromatis K."/>
            <person name="Mikhailova N."/>
            <person name="Pati A."/>
            <person name="Chen A."/>
            <person name="Palaniappan K."/>
            <person name="Land M."/>
            <person name="Brambilla E.M."/>
            <person name="Rohde M."/>
            <person name="Abt B."/>
            <person name="Verbarg S."/>
            <person name="Goker M."/>
            <person name="Bristow J."/>
            <person name="Eisen J.A."/>
            <person name="Markowitz V."/>
            <person name="Hugenholtz P."/>
            <person name="Kyrpides N.C."/>
            <person name="Klenk H.P."/>
            <person name="Woyke T."/>
        </authorList>
    </citation>
    <scope>NUCLEOTIDE SEQUENCE [LARGE SCALE GENOMIC DNA]</scope>
    <source>
        <strain evidence="2">ATCC 35100 / DSM 5205 / JP2</strain>
    </source>
</reference>
<gene>
    <name evidence="1" type="ORF">Thini_4511</name>
</gene>
<dbReference type="AlphaFoldDB" id="A0A656HPJ9"/>
<proteinExistence type="predicted"/>
<name>A0A656HPJ9_THINJ</name>
<dbReference type="RefSeq" id="WP_002710844.1">
    <property type="nucleotide sequence ID" value="NZ_JH651384.1"/>
</dbReference>
<sequence>MRKLTHKDNVMSVDYECLEQNEDGNLHELMKALVNEMRYNTDIEMTHPAIFKLIEKLEIEVKYHKPANPPFRFRKFM</sequence>
<keyword evidence="2" id="KW-1185">Reference proteome</keyword>
<organism evidence="1 2">
    <name type="scientific">Thiothrix nivea (strain ATCC 35100 / DSM 5205 / JP2)</name>
    <dbReference type="NCBI Taxonomy" id="870187"/>
    <lineage>
        <taxon>Bacteria</taxon>
        <taxon>Pseudomonadati</taxon>
        <taxon>Pseudomonadota</taxon>
        <taxon>Gammaproteobacteria</taxon>
        <taxon>Thiotrichales</taxon>
        <taxon>Thiotrichaceae</taxon>
        <taxon>Thiothrix</taxon>
    </lineage>
</organism>
<evidence type="ECO:0000313" key="1">
    <source>
        <dbReference type="EMBL" id="EIJ36985.1"/>
    </source>
</evidence>
<protein>
    <submittedName>
        <fullName evidence="1">Uncharacterized protein</fullName>
    </submittedName>
</protein>
<dbReference type="Proteomes" id="UP000005317">
    <property type="component" value="Unassembled WGS sequence"/>
</dbReference>